<sequence length="279" mass="31913">MLFQDEQQTLSDLLQSVQLQIHAADYTQVSDEWGEEGSLPPYNKLYYICGGEGWIRIGDTEYAPKAGQLFVAPAHSPISFGTVGGRRPFLKYWCHFSITAGPFDLFQWIGMPLCINARDSDRITALFQAMVECKSQQTIASRLREKAVLLELVAFYLEDVPVRVLQHRSEEISRLHIIQQYVASHLGASITVEHMAEAVHLHPNYFIAYFKKHLGVPPMKYVNLKRAERAKLLLTTTSLSIKEIADQTGFQDTSHFTKFFRKETSLSPTEYRAAYHRMH</sequence>
<protein>
    <submittedName>
        <fullName evidence="5">AraC-like DNA-binding protein</fullName>
    </submittedName>
</protein>
<comment type="caution">
    <text evidence="5">The sequence shown here is derived from an EMBL/GenBank/DDBJ whole genome shotgun (WGS) entry which is preliminary data.</text>
</comment>
<dbReference type="PROSITE" id="PS00041">
    <property type="entry name" value="HTH_ARAC_FAMILY_1"/>
    <property type="match status" value="1"/>
</dbReference>
<evidence type="ECO:0000256" key="3">
    <source>
        <dbReference type="ARBA" id="ARBA00023163"/>
    </source>
</evidence>
<dbReference type="SUPFAM" id="SSF46689">
    <property type="entry name" value="Homeodomain-like"/>
    <property type="match status" value="2"/>
</dbReference>
<dbReference type="InterPro" id="IPR003313">
    <property type="entry name" value="AraC-bd"/>
</dbReference>
<organism evidence="5 6">
    <name type="scientific">Paenibacillus harenae</name>
    <dbReference type="NCBI Taxonomy" id="306543"/>
    <lineage>
        <taxon>Bacteria</taxon>
        <taxon>Bacillati</taxon>
        <taxon>Bacillota</taxon>
        <taxon>Bacilli</taxon>
        <taxon>Bacillales</taxon>
        <taxon>Paenibacillaceae</taxon>
        <taxon>Paenibacillus</taxon>
    </lineage>
</organism>
<dbReference type="PROSITE" id="PS01124">
    <property type="entry name" value="HTH_ARAC_FAMILY_2"/>
    <property type="match status" value="1"/>
</dbReference>
<dbReference type="PRINTS" id="PR00032">
    <property type="entry name" value="HTHARAC"/>
</dbReference>
<dbReference type="Gene3D" id="1.10.10.60">
    <property type="entry name" value="Homeodomain-like"/>
    <property type="match status" value="2"/>
</dbReference>
<keyword evidence="6" id="KW-1185">Reference proteome</keyword>
<evidence type="ECO:0000313" key="6">
    <source>
        <dbReference type="Proteomes" id="UP001229346"/>
    </source>
</evidence>
<keyword evidence="3" id="KW-0804">Transcription</keyword>
<dbReference type="PANTHER" id="PTHR43280">
    <property type="entry name" value="ARAC-FAMILY TRANSCRIPTIONAL REGULATOR"/>
    <property type="match status" value="1"/>
</dbReference>
<evidence type="ECO:0000256" key="2">
    <source>
        <dbReference type="ARBA" id="ARBA00023125"/>
    </source>
</evidence>
<gene>
    <name evidence="5" type="ORF">J2T15_001353</name>
</gene>
<dbReference type="InterPro" id="IPR018062">
    <property type="entry name" value="HTH_AraC-typ_CS"/>
</dbReference>
<dbReference type="InterPro" id="IPR037923">
    <property type="entry name" value="HTH-like"/>
</dbReference>
<evidence type="ECO:0000313" key="5">
    <source>
        <dbReference type="EMBL" id="MDQ0111920.1"/>
    </source>
</evidence>
<dbReference type="RefSeq" id="WP_307202253.1">
    <property type="nucleotide sequence ID" value="NZ_JAUSSU010000002.1"/>
</dbReference>
<dbReference type="Gene3D" id="2.60.120.280">
    <property type="entry name" value="Regulatory protein AraC"/>
    <property type="match status" value="1"/>
</dbReference>
<dbReference type="InterPro" id="IPR018060">
    <property type="entry name" value="HTH_AraC"/>
</dbReference>
<name>A0ABT9TX14_PAEHA</name>
<dbReference type="SMART" id="SM00342">
    <property type="entry name" value="HTH_ARAC"/>
    <property type="match status" value="1"/>
</dbReference>
<reference evidence="5 6" key="1">
    <citation type="submission" date="2023-07" db="EMBL/GenBank/DDBJ databases">
        <title>Sorghum-associated microbial communities from plants grown in Nebraska, USA.</title>
        <authorList>
            <person name="Schachtman D."/>
        </authorList>
    </citation>
    <scope>NUCLEOTIDE SEQUENCE [LARGE SCALE GENOMIC DNA]</scope>
    <source>
        <strain evidence="5 6">CC482</strain>
    </source>
</reference>
<dbReference type="PANTHER" id="PTHR43280:SF28">
    <property type="entry name" value="HTH-TYPE TRANSCRIPTIONAL ACTIVATOR RHAS"/>
    <property type="match status" value="1"/>
</dbReference>
<evidence type="ECO:0000259" key="4">
    <source>
        <dbReference type="PROSITE" id="PS01124"/>
    </source>
</evidence>
<dbReference type="InterPro" id="IPR020449">
    <property type="entry name" value="Tscrpt_reg_AraC-type_HTH"/>
</dbReference>
<accession>A0ABT9TX14</accession>
<dbReference type="SUPFAM" id="SSF51215">
    <property type="entry name" value="Regulatory protein AraC"/>
    <property type="match status" value="1"/>
</dbReference>
<proteinExistence type="predicted"/>
<keyword evidence="1" id="KW-0805">Transcription regulation</keyword>
<feature type="domain" description="HTH araC/xylS-type" evidence="4">
    <location>
        <begin position="176"/>
        <end position="274"/>
    </location>
</feature>
<dbReference type="Pfam" id="PF12833">
    <property type="entry name" value="HTH_18"/>
    <property type="match status" value="1"/>
</dbReference>
<dbReference type="Proteomes" id="UP001229346">
    <property type="component" value="Unassembled WGS sequence"/>
</dbReference>
<dbReference type="InterPro" id="IPR009057">
    <property type="entry name" value="Homeodomain-like_sf"/>
</dbReference>
<evidence type="ECO:0000256" key="1">
    <source>
        <dbReference type="ARBA" id="ARBA00023015"/>
    </source>
</evidence>
<dbReference type="EMBL" id="JAUSSU010000002">
    <property type="protein sequence ID" value="MDQ0111920.1"/>
    <property type="molecule type" value="Genomic_DNA"/>
</dbReference>
<keyword evidence="2" id="KW-0238">DNA-binding</keyword>
<dbReference type="Pfam" id="PF02311">
    <property type="entry name" value="AraC_binding"/>
    <property type="match status" value="1"/>
</dbReference>